<keyword evidence="1 3" id="KW-0597">Phosphoprotein</keyword>
<keyword evidence="7" id="KW-1185">Reference proteome</keyword>
<dbReference type="InterPro" id="IPR016032">
    <property type="entry name" value="Sig_transdc_resp-reg_C-effctor"/>
</dbReference>
<gene>
    <name evidence="6" type="ORF">SAMN05192586_10344</name>
</gene>
<dbReference type="CDD" id="cd17535">
    <property type="entry name" value="REC_NarL-like"/>
    <property type="match status" value="1"/>
</dbReference>
<dbReference type="CDD" id="cd06170">
    <property type="entry name" value="LuxR_C_like"/>
    <property type="match status" value="1"/>
</dbReference>
<dbReference type="SUPFAM" id="SSF46894">
    <property type="entry name" value="C-terminal effector domain of the bipartite response regulators"/>
    <property type="match status" value="1"/>
</dbReference>
<dbReference type="InterPro" id="IPR001789">
    <property type="entry name" value="Sig_transdc_resp-reg_receiver"/>
</dbReference>
<dbReference type="PROSITE" id="PS00622">
    <property type="entry name" value="HTH_LUXR_1"/>
    <property type="match status" value="1"/>
</dbReference>
<dbReference type="AlphaFoldDB" id="A0A1G7JKA9"/>
<dbReference type="SMART" id="SM00421">
    <property type="entry name" value="HTH_LUXR"/>
    <property type="match status" value="1"/>
</dbReference>
<feature type="domain" description="Response regulatory" evidence="5">
    <location>
        <begin position="10"/>
        <end position="126"/>
    </location>
</feature>
<evidence type="ECO:0000259" key="4">
    <source>
        <dbReference type="PROSITE" id="PS50043"/>
    </source>
</evidence>
<dbReference type="GO" id="GO:0006355">
    <property type="term" value="P:regulation of DNA-templated transcription"/>
    <property type="evidence" value="ECO:0007669"/>
    <property type="project" value="InterPro"/>
</dbReference>
<dbReference type="InterPro" id="IPR000792">
    <property type="entry name" value="Tscrpt_reg_LuxR_C"/>
</dbReference>
<evidence type="ECO:0000313" key="7">
    <source>
        <dbReference type="Proteomes" id="UP000199355"/>
    </source>
</evidence>
<evidence type="ECO:0000259" key="5">
    <source>
        <dbReference type="PROSITE" id="PS50110"/>
    </source>
</evidence>
<dbReference type="Pfam" id="PF00072">
    <property type="entry name" value="Response_reg"/>
    <property type="match status" value="1"/>
</dbReference>
<protein>
    <submittedName>
        <fullName evidence="6">DNA-binding response regulator, NarL/FixJ family, contains REC and HTH domains</fullName>
    </submittedName>
</protein>
<dbReference type="PANTHER" id="PTHR43214">
    <property type="entry name" value="TWO-COMPONENT RESPONSE REGULATOR"/>
    <property type="match status" value="1"/>
</dbReference>
<dbReference type="InterPro" id="IPR036388">
    <property type="entry name" value="WH-like_DNA-bd_sf"/>
</dbReference>
<dbReference type="STRING" id="571438.SAMN05192586_10344"/>
<dbReference type="InterPro" id="IPR058245">
    <property type="entry name" value="NreC/VraR/RcsB-like_REC"/>
</dbReference>
<evidence type="ECO:0000256" key="3">
    <source>
        <dbReference type="PROSITE-ProRule" id="PRU00169"/>
    </source>
</evidence>
<evidence type="ECO:0000313" key="6">
    <source>
        <dbReference type="EMBL" id="SDF25361.1"/>
    </source>
</evidence>
<dbReference type="Pfam" id="PF00196">
    <property type="entry name" value="GerE"/>
    <property type="match status" value="1"/>
</dbReference>
<dbReference type="PROSITE" id="PS50043">
    <property type="entry name" value="HTH_LUXR_2"/>
    <property type="match status" value="1"/>
</dbReference>
<dbReference type="GO" id="GO:0003677">
    <property type="term" value="F:DNA binding"/>
    <property type="evidence" value="ECO:0007669"/>
    <property type="project" value="UniProtKB-KW"/>
</dbReference>
<keyword evidence="2 6" id="KW-0238">DNA-binding</keyword>
<dbReference type="PANTHER" id="PTHR43214:SF43">
    <property type="entry name" value="TWO-COMPONENT RESPONSE REGULATOR"/>
    <property type="match status" value="1"/>
</dbReference>
<dbReference type="InterPro" id="IPR039420">
    <property type="entry name" value="WalR-like"/>
</dbReference>
<accession>A0A1G7JKA9</accession>
<evidence type="ECO:0000256" key="1">
    <source>
        <dbReference type="ARBA" id="ARBA00022553"/>
    </source>
</evidence>
<dbReference type="EMBL" id="FNBX01000003">
    <property type="protein sequence ID" value="SDF25361.1"/>
    <property type="molecule type" value="Genomic_DNA"/>
</dbReference>
<dbReference type="SUPFAM" id="SSF52172">
    <property type="entry name" value="CheY-like"/>
    <property type="match status" value="1"/>
</dbReference>
<dbReference type="InterPro" id="IPR011006">
    <property type="entry name" value="CheY-like_superfamily"/>
</dbReference>
<organism evidence="6 7">
    <name type="scientific">Desulfovibrio legallii</name>
    <dbReference type="NCBI Taxonomy" id="571438"/>
    <lineage>
        <taxon>Bacteria</taxon>
        <taxon>Pseudomonadati</taxon>
        <taxon>Thermodesulfobacteriota</taxon>
        <taxon>Desulfovibrionia</taxon>
        <taxon>Desulfovibrionales</taxon>
        <taxon>Desulfovibrionaceae</taxon>
        <taxon>Desulfovibrio</taxon>
    </lineage>
</organism>
<dbReference type="RefSeq" id="WP_092152808.1">
    <property type="nucleotide sequence ID" value="NZ_FNBX01000003.1"/>
</dbReference>
<feature type="domain" description="HTH luxR-type" evidence="4">
    <location>
        <begin position="158"/>
        <end position="223"/>
    </location>
</feature>
<dbReference type="Gene3D" id="3.40.50.2300">
    <property type="match status" value="1"/>
</dbReference>
<feature type="modified residue" description="4-aspartylphosphate" evidence="3">
    <location>
        <position position="61"/>
    </location>
</feature>
<dbReference type="PROSITE" id="PS50110">
    <property type="entry name" value="RESPONSE_REGULATORY"/>
    <property type="match status" value="1"/>
</dbReference>
<dbReference type="Proteomes" id="UP000199355">
    <property type="component" value="Unassembled WGS sequence"/>
</dbReference>
<reference evidence="7" key="1">
    <citation type="submission" date="2016-10" db="EMBL/GenBank/DDBJ databases">
        <authorList>
            <person name="Varghese N."/>
            <person name="Submissions S."/>
        </authorList>
    </citation>
    <scope>NUCLEOTIDE SEQUENCE [LARGE SCALE GENOMIC DNA]</scope>
    <source>
        <strain evidence="7">KHC7</strain>
    </source>
</reference>
<dbReference type="GO" id="GO:0000160">
    <property type="term" value="P:phosphorelay signal transduction system"/>
    <property type="evidence" value="ECO:0007669"/>
    <property type="project" value="InterPro"/>
</dbReference>
<dbReference type="SMART" id="SM00448">
    <property type="entry name" value="REC"/>
    <property type="match status" value="1"/>
</dbReference>
<dbReference type="Gene3D" id="1.10.10.10">
    <property type="entry name" value="Winged helix-like DNA-binding domain superfamily/Winged helix DNA-binding domain"/>
    <property type="match status" value="1"/>
</dbReference>
<name>A0A1G7JKA9_9BACT</name>
<evidence type="ECO:0000256" key="2">
    <source>
        <dbReference type="ARBA" id="ARBA00023125"/>
    </source>
</evidence>
<dbReference type="PRINTS" id="PR00038">
    <property type="entry name" value="HTHLUXR"/>
</dbReference>
<proteinExistence type="predicted"/>
<sequence>MPEMPGEVCRILLVDDHKLLMEGVRSLLAPYGHLRVVGMACSGGEAVALAAALTPNLVVLDLGLPGMNGVETGRAVLEVQPRVRIVVYTGLEDQRWLPELVDLGIMGHVRKSEPPGVLLRAIESVRRGEIFVTFPDPGGRMAALLRERHAADSAAGDAPADLRALSPREKQIFRLLADGKSVKAIAGELFISPKTVETHKYNLLTKLKAASVGDLVKIAIRHGLVKV</sequence>
<dbReference type="OrthoDB" id="9780312at2"/>